<keyword evidence="5" id="KW-0325">Glycoprotein</keyword>
<dbReference type="PANTHER" id="PTHR11010">
    <property type="entry name" value="PROTEASE S28 PRO-X CARBOXYPEPTIDASE-RELATED"/>
    <property type="match status" value="1"/>
</dbReference>
<dbReference type="Proteomes" id="UP000252519">
    <property type="component" value="Unassembled WGS sequence"/>
</dbReference>
<proteinExistence type="inferred from homology"/>
<keyword evidence="4" id="KW-0378">Hydrolase</keyword>
<keyword evidence="3" id="KW-0732">Signal</keyword>
<dbReference type="GO" id="GO:0004180">
    <property type="term" value="F:carboxypeptidase activity"/>
    <property type="evidence" value="ECO:0007669"/>
    <property type="project" value="UniProtKB-KW"/>
</dbReference>
<evidence type="ECO:0000256" key="3">
    <source>
        <dbReference type="ARBA" id="ARBA00022729"/>
    </source>
</evidence>
<dbReference type="SUPFAM" id="SSF53474">
    <property type="entry name" value="alpha/beta-Hydrolases"/>
    <property type="match status" value="2"/>
</dbReference>
<comment type="similarity">
    <text evidence="1">Belongs to the peptidase S28 family.</text>
</comment>
<dbReference type="InterPro" id="IPR042269">
    <property type="entry name" value="Ser_carbopepase_S28_SKS"/>
</dbReference>
<comment type="caution">
    <text evidence="6">The sequence shown here is derived from an EMBL/GenBank/DDBJ whole genome shotgun (WGS) entry which is preliminary data.</text>
</comment>
<dbReference type="EMBL" id="JOJR01000100">
    <property type="protein sequence ID" value="RCN45494.1"/>
    <property type="molecule type" value="Genomic_DNA"/>
</dbReference>
<evidence type="ECO:0000256" key="5">
    <source>
        <dbReference type="ARBA" id="ARBA00023180"/>
    </source>
</evidence>
<organism evidence="6 7">
    <name type="scientific">Ancylostoma caninum</name>
    <name type="common">Dog hookworm</name>
    <dbReference type="NCBI Taxonomy" id="29170"/>
    <lineage>
        <taxon>Eukaryota</taxon>
        <taxon>Metazoa</taxon>
        <taxon>Ecdysozoa</taxon>
        <taxon>Nematoda</taxon>
        <taxon>Chromadorea</taxon>
        <taxon>Rhabditida</taxon>
        <taxon>Rhabditina</taxon>
        <taxon>Rhabditomorpha</taxon>
        <taxon>Strongyloidea</taxon>
        <taxon>Ancylostomatidae</taxon>
        <taxon>Ancylostomatinae</taxon>
        <taxon>Ancylostoma</taxon>
    </lineage>
</organism>
<dbReference type="GO" id="GO:0070008">
    <property type="term" value="F:serine-type exopeptidase activity"/>
    <property type="evidence" value="ECO:0007669"/>
    <property type="project" value="InterPro"/>
</dbReference>
<gene>
    <name evidence="6" type="ORF">ANCCAN_08494</name>
</gene>
<dbReference type="PANTHER" id="PTHR11010:SF117">
    <property type="entry name" value="SERINE PROTEASE 16"/>
    <property type="match status" value="1"/>
</dbReference>
<accession>A0A368GMD5</accession>
<dbReference type="FunFam" id="1.20.120.980:FF:000003">
    <property type="entry name" value="Serine protease 16"/>
    <property type="match status" value="2"/>
</dbReference>
<reference evidence="6 7" key="1">
    <citation type="submission" date="2014-10" db="EMBL/GenBank/DDBJ databases">
        <title>Draft genome of the hookworm Ancylostoma caninum.</title>
        <authorList>
            <person name="Mitreva M."/>
        </authorList>
    </citation>
    <scope>NUCLEOTIDE SEQUENCE [LARGE SCALE GENOMIC DNA]</scope>
    <source>
        <strain evidence="6 7">Baltimore</strain>
    </source>
</reference>
<keyword evidence="2" id="KW-0645">Protease</keyword>
<dbReference type="Gene3D" id="3.40.50.1820">
    <property type="entry name" value="alpha/beta hydrolase"/>
    <property type="match status" value="2"/>
</dbReference>
<evidence type="ECO:0000313" key="6">
    <source>
        <dbReference type="EMBL" id="RCN45494.1"/>
    </source>
</evidence>
<dbReference type="AlphaFoldDB" id="A0A368GMD5"/>
<dbReference type="InterPro" id="IPR008758">
    <property type="entry name" value="Peptidase_S28"/>
</dbReference>
<keyword evidence="6" id="KW-0121">Carboxypeptidase</keyword>
<protein>
    <submittedName>
        <fullName evidence="6">Serine carboxypeptidase S28</fullName>
    </submittedName>
</protein>
<keyword evidence="7" id="KW-1185">Reference proteome</keyword>
<evidence type="ECO:0000256" key="4">
    <source>
        <dbReference type="ARBA" id="ARBA00022801"/>
    </source>
</evidence>
<evidence type="ECO:0000313" key="7">
    <source>
        <dbReference type="Proteomes" id="UP000252519"/>
    </source>
</evidence>
<dbReference type="GO" id="GO:0008239">
    <property type="term" value="F:dipeptidyl-peptidase activity"/>
    <property type="evidence" value="ECO:0007669"/>
    <property type="project" value="TreeGrafter"/>
</dbReference>
<evidence type="ECO:0000256" key="1">
    <source>
        <dbReference type="ARBA" id="ARBA00011079"/>
    </source>
</evidence>
<evidence type="ECO:0000256" key="2">
    <source>
        <dbReference type="ARBA" id="ARBA00022670"/>
    </source>
</evidence>
<dbReference type="InterPro" id="IPR029058">
    <property type="entry name" value="AB_hydrolase_fold"/>
</dbReference>
<name>A0A368GMD5_ANCCA</name>
<dbReference type="GO" id="GO:0006508">
    <property type="term" value="P:proteolysis"/>
    <property type="evidence" value="ECO:0007669"/>
    <property type="project" value="UniProtKB-KW"/>
</dbReference>
<dbReference type="Gene3D" id="1.20.120.980">
    <property type="entry name" value="Serine carboxypeptidase S28, SKS domain"/>
    <property type="match status" value="2"/>
</dbReference>
<sequence length="1047" mass="118245">MNVKIPTLLQIWTTIAWQPRFHLGRPMFGFKNGQEHLQRLLLERETGISRRYEVPKNVKGVGPSQAFFQQKLDHFNAGDKIMWSQRYFYNFQYRASGSNVVFLMIGGESPENIGWVSNEDYPFVQCAKKFGAAMFSLEHRFYGDSQPTPNQSVKNLAYLSSRQAIEDVVYFIRSMNEKHEFKDPKWITFGGSYSGALSLWARQAYPDLIAGAVGSSAPLNAELDFWGYLQVVEDALRSFSKECAENVRKGFEKVENLMQTKDGREELSKLFVLKPPFSKLKMTYNDIQTFYVVIFGNFQGAVQYSGDNKGSYKNGYGIPEVCKIMNNKSNDPMMNLQLVNIYMSSMYGPFQHTDNSYDDMVTYLKKEQFGDTLDFDSSARSWTWQTCTEFGYFQTTGGGPKGIFGSGTPLTLYLNLCSDVFGSAFNSTVVKSAIHSTQMHYGGADRYKGTNVVIPNGSIDPWHALGKYTSNDKSVVWYLINGTAHCAEMYPASPKDKPGLTKVRKIIERNIGIWLSKSPHPYQGELTENKLKTWTRPKERAPLTAEQLRTAPRKPIELTKMPSENTVPHPGYETGYFTQPVDHFDNQNPDTFLQDSDHRNNTHAPRAATRVVEAPPGAKRLRWSFSKLLPFPFSILSFVLTNKFRKNFQKYSKNTQWATPGGPNFIMIGGEGPQSSKWVLNENITYLTWAKKFGATVYALEHRYYGDSIVGGTEDDPNPDLTYLSSIQMLYDVANFIRNVNFNTNNTAPWIAFGGSYPGCLALWMRQMFPDLVLGAVGSSAPVEAKLDFYEYLEVVEKAIRTYSKTCADNIAKGFAEMHELALTKTGRKKLSDIFTLKPAWTEKTDVTPLDVQFFFSNIYGQFQGAVQYSGDNTGAYANGYGIPEMCSYMNNNKNTPIQNIAKFNEYMTIFYSGKKNFTGTENSYPDFINQVKVSQKNGPSAGAMLLWTWQTCTEFGYFQSSDSGYSIFGSPTPVNLFTRMCTDLFGEQYTAVSVQRSIDKINQLYGGTDFYHGTNVVIPNGSIDPWHALGKYTSNDSSVVMHLIEG</sequence>
<dbReference type="Pfam" id="PF05577">
    <property type="entry name" value="Peptidase_S28"/>
    <property type="match status" value="2"/>
</dbReference>
<dbReference type="OrthoDB" id="1735038at2759"/>